<reference evidence="3" key="1">
    <citation type="submission" date="2016-10" db="EMBL/GenBank/DDBJ databases">
        <authorList>
            <person name="Varghese N."/>
            <person name="Submissions S."/>
        </authorList>
    </citation>
    <scope>NUCLEOTIDE SEQUENCE [LARGE SCALE GENOMIC DNA]</scope>
    <source>
        <strain evidence="3">DSM 28881</strain>
    </source>
</reference>
<proteinExistence type="predicted"/>
<dbReference type="AlphaFoldDB" id="A0A1I3L539"/>
<feature type="domain" description="DUF3857" evidence="1">
    <location>
        <begin position="65"/>
        <end position="213"/>
    </location>
</feature>
<dbReference type="Gene3D" id="2.60.40.3140">
    <property type="match status" value="1"/>
</dbReference>
<keyword evidence="3" id="KW-1185">Reference proteome</keyword>
<dbReference type="STRING" id="1144750.SAMN05443431_102242"/>
<evidence type="ECO:0000313" key="3">
    <source>
        <dbReference type="Proteomes" id="UP000199559"/>
    </source>
</evidence>
<dbReference type="InterPro" id="IPR024618">
    <property type="entry name" value="DUF3857"/>
</dbReference>
<dbReference type="RefSeq" id="WP_090837801.1">
    <property type="nucleotide sequence ID" value="NZ_FORM01000002.1"/>
</dbReference>
<dbReference type="Gene3D" id="3.10.620.30">
    <property type="match status" value="1"/>
</dbReference>
<evidence type="ECO:0000313" key="2">
    <source>
        <dbReference type="EMBL" id="SFI79853.1"/>
    </source>
</evidence>
<sequence length="669" mass="77147">MKKLIILAFMFMSVVGQSQNFKFGKISKEELKETSHPNYPEANAVVLFKKQYTSFPFSEENGFEQETEYYERIKIYNKEGYDWATKRIELYNENSSMSQNLIGLKGYTYKLVNGKIEKSKLKNENIFKEDNNKYWSSKTFTMPGLAEGCIIEFEYKVKSTFLSIDDVVLQYDIPIKKIEIDIITPEYFNYNKFVSPRASFLPKIEESKKDRKETVVSKVRTGFYVPKSTVNSSSFVFKENVVKIYMEDLPALVDEPFTDNIDNYRAKVAFEYAFYKGPDGTIKNYATNWDKVISNIYNNEDFGGQLSKSNYFEDDVNNLIKTVATDSEKIQLIFDFVKTKIKKNDFIGYTSENGVKNAYKDGSGNTADINLMLIAMLRYAKIKANPVLLSTRNNGVPLFPTRTGFNYVVCAVETQDQLLLLDATEQHTKPNILPVKAINWQGRLIREDGTSTWVSLNPKSTSKKVVSISINLDENLSAKGKIRQFFTNYQAYNYRKNFYNKSKEDLIAYKERENPGLVVIELDTKNVKSKTKPVSETYDFTFEEAAEKIGDNIYVSPLLFLNKEENPFTQDVRGYPIDFIYPTSEKQTVTIIIPEGYKVESLPESTKLNFNDTSASFSYLIKQTGNTIQLSKNLEIIKTIILPESYSDFKSFYQFMVEKNLEKIVLKKI</sequence>
<dbReference type="EMBL" id="FORM01000002">
    <property type="protein sequence ID" value="SFI79853.1"/>
    <property type="molecule type" value="Genomic_DNA"/>
</dbReference>
<gene>
    <name evidence="2" type="ORF">SAMN05443431_102242</name>
</gene>
<name>A0A1I3L539_9FLAO</name>
<protein>
    <recommendedName>
        <fullName evidence="1">DUF3857 domain-containing protein</fullName>
    </recommendedName>
</protein>
<accession>A0A1I3L539</accession>
<organism evidence="2 3">
    <name type="scientific">Olleya namhaensis</name>
    <dbReference type="NCBI Taxonomy" id="1144750"/>
    <lineage>
        <taxon>Bacteria</taxon>
        <taxon>Pseudomonadati</taxon>
        <taxon>Bacteroidota</taxon>
        <taxon>Flavobacteriia</taxon>
        <taxon>Flavobacteriales</taxon>
        <taxon>Flavobacteriaceae</taxon>
    </lineage>
</organism>
<dbReference type="Gene3D" id="2.60.120.1130">
    <property type="match status" value="1"/>
</dbReference>
<evidence type="ECO:0000259" key="1">
    <source>
        <dbReference type="Pfam" id="PF12969"/>
    </source>
</evidence>
<dbReference type="Pfam" id="PF12969">
    <property type="entry name" value="DUF3857"/>
    <property type="match status" value="1"/>
</dbReference>
<dbReference type="Proteomes" id="UP000199559">
    <property type="component" value="Unassembled WGS sequence"/>
</dbReference>